<dbReference type="AlphaFoldDB" id="Q47853"/>
<organism evidence="2">
    <name type="scientific">Enterobacter agglomerans</name>
    <name type="common">Erwinia herbicola</name>
    <name type="synonym">Pantoea agglomerans</name>
    <dbReference type="NCBI Taxonomy" id="549"/>
    <lineage>
        <taxon>Bacteria</taxon>
        <taxon>Pseudomonadati</taxon>
        <taxon>Pseudomonadota</taxon>
        <taxon>Gammaproteobacteria</taxon>
        <taxon>Enterobacterales</taxon>
        <taxon>Erwiniaceae</taxon>
        <taxon>Pantoea</taxon>
        <taxon>Pantoea agglomerans group</taxon>
    </lineage>
</organism>
<accession>Q47853</accession>
<gene>
    <name evidence="2" type="primary">hrcQa</name>
</gene>
<dbReference type="CDD" id="cd17468">
    <property type="entry name" value="T3SS_HrpP_C"/>
    <property type="match status" value="1"/>
</dbReference>
<reference evidence="2" key="1">
    <citation type="submission" date="2001-06" db="EMBL/GenBank/DDBJ databases">
        <title>Isolation and characterization of hrp-like gene on the pathogenicity associated plasmid of Erwinia herbicola pv. gypsophila.</title>
        <authorList>
            <person name="Nizan-Koren R."/>
            <person name="Manulis S."/>
            <person name="Valinsky L."/>
            <person name="Barash I."/>
        </authorList>
    </citation>
    <scope>NUCLEOTIDE SEQUENCE</scope>
</reference>
<name>Q47853_ENTAG</name>
<dbReference type="EMBL" id="X99768">
    <property type="protein sequence ID" value="CAA68095.1"/>
    <property type="molecule type" value="Genomic_DNA"/>
</dbReference>
<evidence type="ECO:0000313" key="2">
    <source>
        <dbReference type="EMBL" id="CAA68095.1"/>
    </source>
</evidence>
<protein>
    <submittedName>
        <fullName evidence="2">HrcQa protein</fullName>
    </submittedName>
</protein>
<proteinExistence type="predicted"/>
<dbReference type="InterPro" id="IPR049757">
    <property type="entry name" value="T3SS_HrpP-like_C"/>
</dbReference>
<feature type="region of interest" description="Disordered" evidence="1">
    <location>
        <begin position="1"/>
        <end position="23"/>
    </location>
</feature>
<sequence length="157" mass="18020">MRNTPRYPDRLPSPQRKAQPDEHYREQVLASHLRQQESTASLMAPDSLFFANTTAYMPNNDPPTDAAPPPDWHSLHQALHEQIASHSDEDCAFTLMLPEAGEVDVMLTRGQPAGWDIALRFSPRVWQHWQRREILCRRQLSQSLAAPVRLKIEQGFT</sequence>
<evidence type="ECO:0000256" key="1">
    <source>
        <dbReference type="SAM" id="MobiDB-lite"/>
    </source>
</evidence>